<dbReference type="EMBL" id="JBFNQN010000015">
    <property type="protein sequence ID" value="MEW9267063.1"/>
    <property type="molecule type" value="Genomic_DNA"/>
</dbReference>
<sequence length="109" mass="12294">MRSSKLNTLCRNGYAESPSWCEYAADMVKGTVKWFRAEKGTGAIRSANLPPGRDAWVHFSCIEGSGYRDLQVGEEVEFEFEAAQQDSFDFRATRVRRLREDDGPGRPVA</sequence>
<dbReference type="InterPro" id="IPR011129">
    <property type="entry name" value="CSD"/>
</dbReference>
<name>A0ABV3PBP5_9ACTN</name>
<evidence type="ECO:0000313" key="3">
    <source>
        <dbReference type="Proteomes" id="UP001555826"/>
    </source>
</evidence>
<gene>
    <name evidence="2" type="ORF">AB1207_20115</name>
</gene>
<reference evidence="2 3" key="1">
    <citation type="submission" date="2024-07" db="EMBL/GenBank/DDBJ databases">
        <authorList>
            <person name="Thanompreechachai J."/>
            <person name="Duangmal K."/>
        </authorList>
    </citation>
    <scope>NUCLEOTIDE SEQUENCE [LARGE SCALE GENOMIC DNA]</scope>
    <source>
        <strain evidence="2 3">KCTC 19886</strain>
    </source>
</reference>
<dbReference type="Gene3D" id="2.40.50.140">
    <property type="entry name" value="Nucleic acid-binding proteins"/>
    <property type="match status" value="1"/>
</dbReference>
<evidence type="ECO:0000259" key="1">
    <source>
        <dbReference type="PROSITE" id="PS51857"/>
    </source>
</evidence>
<feature type="domain" description="CSD" evidence="1">
    <location>
        <begin position="27"/>
        <end position="97"/>
    </location>
</feature>
<comment type="caution">
    <text evidence="2">The sequence shown here is derived from an EMBL/GenBank/DDBJ whole genome shotgun (WGS) entry which is preliminary data.</text>
</comment>
<protein>
    <submittedName>
        <fullName evidence="2">Cold shock domain-containing protein</fullName>
    </submittedName>
</protein>
<dbReference type="SMART" id="SM00357">
    <property type="entry name" value="CSP"/>
    <property type="match status" value="1"/>
</dbReference>
<accession>A0ABV3PBP5</accession>
<dbReference type="InterPro" id="IPR002059">
    <property type="entry name" value="CSP_DNA-bd"/>
</dbReference>
<dbReference type="InterPro" id="IPR012340">
    <property type="entry name" value="NA-bd_OB-fold"/>
</dbReference>
<keyword evidence="3" id="KW-1185">Reference proteome</keyword>
<dbReference type="SUPFAM" id="SSF50249">
    <property type="entry name" value="Nucleic acid-binding proteins"/>
    <property type="match status" value="1"/>
</dbReference>
<proteinExistence type="predicted"/>
<dbReference type="PRINTS" id="PR00050">
    <property type="entry name" value="COLDSHOCK"/>
</dbReference>
<dbReference type="PROSITE" id="PS51857">
    <property type="entry name" value="CSD_2"/>
    <property type="match status" value="1"/>
</dbReference>
<dbReference type="Pfam" id="PF00313">
    <property type="entry name" value="CSD"/>
    <property type="match status" value="1"/>
</dbReference>
<dbReference type="Proteomes" id="UP001555826">
    <property type="component" value="Unassembled WGS sequence"/>
</dbReference>
<organism evidence="2 3">
    <name type="scientific">Kineococcus endophyticus</name>
    <dbReference type="NCBI Taxonomy" id="1181883"/>
    <lineage>
        <taxon>Bacteria</taxon>
        <taxon>Bacillati</taxon>
        <taxon>Actinomycetota</taxon>
        <taxon>Actinomycetes</taxon>
        <taxon>Kineosporiales</taxon>
        <taxon>Kineosporiaceae</taxon>
        <taxon>Kineococcus</taxon>
    </lineage>
</organism>
<evidence type="ECO:0000313" key="2">
    <source>
        <dbReference type="EMBL" id="MEW9267063.1"/>
    </source>
</evidence>